<evidence type="ECO:0000256" key="1">
    <source>
        <dbReference type="ARBA" id="ARBA00008520"/>
    </source>
</evidence>
<dbReference type="Gene3D" id="3.40.190.10">
    <property type="entry name" value="Periplasmic binding protein-like II"/>
    <property type="match status" value="2"/>
</dbReference>
<dbReference type="PROSITE" id="PS51257">
    <property type="entry name" value="PROKAR_LIPOPROTEIN"/>
    <property type="match status" value="1"/>
</dbReference>
<dbReference type="InterPro" id="IPR006059">
    <property type="entry name" value="SBP"/>
</dbReference>
<organism evidence="5 6">
    <name type="scientific">Micromonospora sonneratiae</name>
    <dbReference type="NCBI Taxonomy" id="1184706"/>
    <lineage>
        <taxon>Bacteria</taxon>
        <taxon>Bacillati</taxon>
        <taxon>Actinomycetota</taxon>
        <taxon>Actinomycetes</taxon>
        <taxon>Micromonosporales</taxon>
        <taxon>Micromonosporaceae</taxon>
        <taxon>Micromonospora</taxon>
    </lineage>
</organism>
<comment type="similarity">
    <text evidence="1">Belongs to the bacterial solute-binding protein 1 family.</text>
</comment>
<evidence type="ECO:0000313" key="6">
    <source>
        <dbReference type="Proteomes" id="UP001597260"/>
    </source>
</evidence>
<evidence type="ECO:0000256" key="2">
    <source>
        <dbReference type="ARBA" id="ARBA00022448"/>
    </source>
</evidence>
<reference evidence="6" key="1">
    <citation type="journal article" date="2019" name="Int. J. Syst. Evol. Microbiol.">
        <title>The Global Catalogue of Microorganisms (GCM) 10K type strain sequencing project: providing services to taxonomists for standard genome sequencing and annotation.</title>
        <authorList>
            <consortium name="The Broad Institute Genomics Platform"/>
            <consortium name="The Broad Institute Genome Sequencing Center for Infectious Disease"/>
            <person name="Wu L."/>
            <person name="Ma J."/>
        </authorList>
    </citation>
    <scope>NUCLEOTIDE SEQUENCE [LARGE SCALE GENOMIC DNA]</scope>
    <source>
        <strain evidence="6">JCM 31037</strain>
    </source>
</reference>
<keyword evidence="3 4" id="KW-0732">Signal</keyword>
<sequence>MRKPLALTVLLALALGVGACAPSTEAPRESTDDKTGTLRVWLFDEANRAAKEAVVNAAIAEFTASRPDVKVDVSYLATDTRAEKYKGALSDPASAPDVTEIGNTDLASFVAANGMADVTQDLKNWSENADLPADLVKTVTVDEKAYGVPWWIGVRALYYRTDVFTELGLQPPTSYDELVDAARKIRSARKDMLGIAVGGLYTFGALPFVWDAGGDIATNSGGGYTATIDSPASKAGITAYTNLFSDDICPARQCVDLTGGGTVEAFAAGRAGMGILGNFNRSAVEAGAVKGKYAVVPLPGAKAGSIAPAFAGGSSLGVFRSTTHRSLAVEFMQLLASKKYTLKLYDAMGFVPAMKSARSEVIAKEPFLKPFVDTMDAGTRFVPVHKAWTTIDAEKILPNLLQKVITRRASVDSAAAEANTQITAAFAK</sequence>
<dbReference type="RefSeq" id="WP_377565619.1">
    <property type="nucleotide sequence ID" value="NZ_JBHTMP010000001.1"/>
</dbReference>
<dbReference type="EMBL" id="JBHTMP010000001">
    <property type="protein sequence ID" value="MFD1319594.1"/>
    <property type="molecule type" value="Genomic_DNA"/>
</dbReference>
<dbReference type="PANTHER" id="PTHR30061">
    <property type="entry name" value="MALTOSE-BINDING PERIPLASMIC PROTEIN"/>
    <property type="match status" value="1"/>
</dbReference>
<dbReference type="PANTHER" id="PTHR30061:SF50">
    <property type="entry name" value="MALTOSE_MALTODEXTRIN-BINDING PERIPLASMIC PROTEIN"/>
    <property type="match status" value="1"/>
</dbReference>
<evidence type="ECO:0000256" key="4">
    <source>
        <dbReference type="SAM" id="SignalP"/>
    </source>
</evidence>
<proteinExistence type="inferred from homology"/>
<gene>
    <name evidence="5" type="ORF">ACFQ4H_00670</name>
</gene>
<evidence type="ECO:0000256" key="3">
    <source>
        <dbReference type="ARBA" id="ARBA00022729"/>
    </source>
</evidence>
<feature type="chain" id="PRO_5045732970" evidence="4">
    <location>
        <begin position="20"/>
        <end position="428"/>
    </location>
</feature>
<dbReference type="SUPFAM" id="SSF53850">
    <property type="entry name" value="Periplasmic binding protein-like II"/>
    <property type="match status" value="1"/>
</dbReference>
<keyword evidence="6" id="KW-1185">Reference proteome</keyword>
<feature type="signal peptide" evidence="4">
    <location>
        <begin position="1"/>
        <end position="19"/>
    </location>
</feature>
<name>A0ABW3Y5X0_9ACTN</name>
<evidence type="ECO:0000313" key="5">
    <source>
        <dbReference type="EMBL" id="MFD1319594.1"/>
    </source>
</evidence>
<accession>A0ABW3Y5X0</accession>
<comment type="caution">
    <text evidence="5">The sequence shown here is derived from an EMBL/GenBank/DDBJ whole genome shotgun (WGS) entry which is preliminary data.</text>
</comment>
<protein>
    <submittedName>
        <fullName evidence="5">Extracellular solute-binding protein</fullName>
    </submittedName>
</protein>
<dbReference type="Pfam" id="PF13416">
    <property type="entry name" value="SBP_bac_8"/>
    <property type="match status" value="1"/>
</dbReference>
<dbReference type="Proteomes" id="UP001597260">
    <property type="component" value="Unassembled WGS sequence"/>
</dbReference>
<keyword evidence="2" id="KW-0813">Transport</keyword>